<accession>A0A1V4AAW0</accession>
<sequence>MREFQAPGADQNAVLDRTDAVLQAAVDRAAGAGVRRDVDVGRLRLLESRPDLDAENGVESMRSVGDATPPDAMIFTCRAPLRTASRAARRISSTPSTIRPMPCLQTGSLSSPVAPKSA</sequence>
<evidence type="ECO:0000313" key="2">
    <source>
        <dbReference type="EMBL" id="OON80935.1"/>
    </source>
</evidence>
<evidence type="ECO:0000313" key="3">
    <source>
        <dbReference type="Proteomes" id="UP000190539"/>
    </source>
</evidence>
<reference evidence="2 3" key="1">
    <citation type="submission" date="2017-02" db="EMBL/GenBank/DDBJ databases">
        <title>Draft Genome Sequence of Streptomyces tsukubaensis F601, a Producer of the immunosuppressant tacrolimus FK506.</title>
        <authorList>
            <person name="Zong G."/>
            <person name="Zhong C."/>
            <person name="Fu J."/>
            <person name="Qin R."/>
            <person name="Cao G."/>
        </authorList>
    </citation>
    <scope>NUCLEOTIDE SEQUENCE [LARGE SCALE GENOMIC DNA]</scope>
    <source>
        <strain evidence="2 3">F601</strain>
    </source>
</reference>
<evidence type="ECO:0000256" key="1">
    <source>
        <dbReference type="SAM" id="MobiDB-lite"/>
    </source>
</evidence>
<protein>
    <submittedName>
        <fullName evidence="2">Uncharacterized protein</fullName>
    </submittedName>
</protein>
<feature type="compositionally biased region" description="Low complexity" evidence="1">
    <location>
        <begin position="85"/>
        <end position="97"/>
    </location>
</feature>
<comment type="caution">
    <text evidence="2">The sequence shown here is derived from an EMBL/GenBank/DDBJ whole genome shotgun (WGS) entry which is preliminary data.</text>
</comment>
<organism evidence="2 3">
    <name type="scientific">Streptomyces tsukubensis</name>
    <dbReference type="NCBI Taxonomy" id="83656"/>
    <lineage>
        <taxon>Bacteria</taxon>
        <taxon>Bacillati</taxon>
        <taxon>Actinomycetota</taxon>
        <taxon>Actinomycetes</taxon>
        <taxon>Kitasatosporales</taxon>
        <taxon>Streptomycetaceae</taxon>
        <taxon>Streptomyces</taxon>
    </lineage>
</organism>
<keyword evidence="3" id="KW-1185">Reference proteome</keyword>
<dbReference type="Proteomes" id="UP000190539">
    <property type="component" value="Unassembled WGS sequence"/>
</dbReference>
<feature type="region of interest" description="Disordered" evidence="1">
    <location>
        <begin position="85"/>
        <end position="118"/>
    </location>
</feature>
<dbReference type="AlphaFoldDB" id="A0A1V4AAW0"/>
<proteinExistence type="predicted"/>
<gene>
    <name evidence="2" type="ORF">B1H18_11270</name>
</gene>
<name>A0A1V4AAW0_9ACTN</name>
<dbReference type="EMBL" id="MVFC01000006">
    <property type="protein sequence ID" value="OON80935.1"/>
    <property type="molecule type" value="Genomic_DNA"/>
</dbReference>